<sequence length="182" mass="18820">MTAPHHAGGIWTMAGWGLLLSAVLPGLLLAARGRLPWDGVARRLSPPPGTALAGFVLAHAAVTLAESFLAPGTVVRAAMYAVLVAAGLAFWLPVLGPGRRLSDAGRCLYLFVAAPLLDIPVVATLARGHAAGGLAMIVGMLPVGLVAAALTWRWIAAEERGRQREESAPVPARARAAHVVEP</sequence>
<feature type="transmembrane region" description="Helical" evidence="1">
    <location>
        <begin position="107"/>
        <end position="126"/>
    </location>
</feature>
<dbReference type="EMBL" id="CP093846">
    <property type="protein sequence ID" value="UNS95843.1"/>
    <property type="molecule type" value="Genomic_DNA"/>
</dbReference>
<evidence type="ECO:0008006" key="4">
    <source>
        <dbReference type="Google" id="ProtNLM"/>
    </source>
</evidence>
<accession>A0ABY3XNS0</accession>
<keyword evidence="1" id="KW-0472">Membrane</keyword>
<dbReference type="RefSeq" id="WP_242749754.1">
    <property type="nucleotide sequence ID" value="NZ_CP093846.1"/>
</dbReference>
<feature type="transmembrane region" description="Helical" evidence="1">
    <location>
        <begin position="132"/>
        <end position="155"/>
    </location>
</feature>
<keyword evidence="1" id="KW-0812">Transmembrane</keyword>
<reference evidence="2 3" key="1">
    <citation type="journal article" date="2023" name="Microbiol. Spectr.">
        <title>Synergy between Genome Mining, Metabolomics, and Bioinformatics Uncovers Antibacterial Chlorinated Carbazole Alkaloids and Their Biosynthetic Gene Cluster from Streptomyces tubbatahanensis sp. nov., a Novel Actinomycete Isolated from Sulu Sea, Philippines.</title>
        <authorList>
            <person name="Tenebro C.P."/>
            <person name="Trono D.J.V.L."/>
            <person name="Balida L.A.P."/>
            <person name="Bayog L.K.A."/>
            <person name="Bruna J.R."/>
            <person name="Sabido E.M."/>
            <person name="Caspe D.P.C."/>
            <person name="de Los Santos E.L.C."/>
            <person name="Saludes J.P."/>
            <person name="Dalisay D.S."/>
        </authorList>
    </citation>
    <scope>NUCLEOTIDE SEQUENCE [LARGE SCALE GENOMIC DNA]</scope>
    <source>
        <strain evidence="2 3">DSD3025</strain>
    </source>
</reference>
<dbReference type="Proteomes" id="UP001202244">
    <property type="component" value="Chromosome"/>
</dbReference>
<evidence type="ECO:0000313" key="3">
    <source>
        <dbReference type="Proteomes" id="UP001202244"/>
    </source>
</evidence>
<evidence type="ECO:0000313" key="2">
    <source>
        <dbReference type="EMBL" id="UNS95843.1"/>
    </source>
</evidence>
<name>A0ABY3XNS0_9ACTN</name>
<feature type="transmembrane region" description="Helical" evidence="1">
    <location>
        <begin position="6"/>
        <end position="30"/>
    </location>
</feature>
<keyword evidence="1" id="KW-1133">Transmembrane helix</keyword>
<evidence type="ECO:0000256" key="1">
    <source>
        <dbReference type="SAM" id="Phobius"/>
    </source>
</evidence>
<keyword evidence="3" id="KW-1185">Reference proteome</keyword>
<gene>
    <name evidence="2" type="ORF">MMF93_04550</name>
</gene>
<organism evidence="2 3">
    <name type="scientific">Streptomyces tubbatahanensis</name>
    <dbReference type="NCBI Taxonomy" id="2923272"/>
    <lineage>
        <taxon>Bacteria</taxon>
        <taxon>Bacillati</taxon>
        <taxon>Actinomycetota</taxon>
        <taxon>Actinomycetes</taxon>
        <taxon>Kitasatosporales</taxon>
        <taxon>Streptomycetaceae</taxon>
        <taxon>Streptomyces</taxon>
    </lineage>
</organism>
<protein>
    <recommendedName>
        <fullName evidence="4">Integral membrane protein</fullName>
    </recommendedName>
</protein>
<feature type="transmembrane region" description="Helical" evidence="1">
    <location>
        <begin position="77"/>
        <end position="95"/>
    </location>
</feature>
<proteinExistence type="predicted"/>